<evidence type="ECO:0000313" key="2">
    <source>
        <dbReference type="EMBL" id="VFK20764.1"/>
    </source>
</evidence>
<reference evidence="2" key="1">
    <citation type="submission" date="2019-02" db="EMBL/GenBank/DDBJ databases">
        <authorList>
            <person name="Gruber-Vodicka R. H."/>
            <person name="Seah K. B. B."/>
        </authorList>
    </citation>
    <scope>NUCLEOTIDE SEQUENCE</scope>
    <source>
        <strain evidence="2">BECK_BY7</strain>
    </source>
</reference>
<feature type="region of interest" description="Disordered" evidence="1">
    <location>
        <begin position="1"/>
        <end position="21"/>
    </location>
</feature>
<organism evidence="2">
    <name type="scientific">Candidatus Kentrum sp. LFY</name>
    <dbReference type="NCBI Taxonomy" id="2126342"/>
    <lineage>
        <taxon>Bacteria</taxon>
        <taxon>Pseudomonadati</taxon>
        <taxon>Pseudomonadota</taxon>
        <taxon>Gammaproteobacteria</taxon>
        <taxon>Candidatus Kentrum</taxon>
    </lineage>
</organism>
<accession>A0A450WUT2</accession>
<dbReference type="AlphaFoldDB" id="A0A450WUT2"/>
<sequence>MMRQDGKTTTTPGDRQASGKDARLHTWCDGMKCCPYRLCNPLYFLLRFRFSFPGFLVPMDDGDCSAGYPMG</sequence>
<name>A0A450WUT2_9GAMM</name>
<gene>
    <name evidence="2" type="ORF">BECKLFY1418C_GA0070996_107818</name>
</gene>
<proteinExistence type="predicted"/>
<evidence type="ECO:0000256" key="1">
    <source>
        <dbReference type="SAM" id="MobiDB-lite"/>
    </source>
</evidence>
<dbReference type="EMBL" id="CAADFN010000078">
    <property type="protein sequence ID" value="VFK20764.1"/>
    <property type="molecule type" value="Genomic_DNA"/>
</dbReference>
<protein>
    <submittedName>
        <fullName evidence="2">Uncharacterized protein</fullName>
    </submittedName>
</protein>